<dbReference type="CDD" id="cd03386">
    <property type="entry name" value="PAP2_Aur1_like"/>
    <property type="match status" value="1"/>
</dbReference>
<feature type="transmembrane region" description="Helical" evidence="5">
    <location>
        <begin position="12"/>
        <end position="35"/>
    </location>
</feature>
<dbReference type="OrthoDB" id="329477at2157"/>
<evidence type="ECO:0000256" key="4">
    <source>
        <dbReference type="ARBA" id="ARBA00023136"/>
    </source>
</evidence>
<dbReference type="InterPro" id="IPR026841">
    <property type="entry name" value="Aur1/Ipt1"/>
</dbReference>
<dbReference type="PANTHER" id="PTHR31310:SF7">
    <property type="entry name" value="PA-PHOSPHATASE RELATED-FAMILY PROTEIN DDB_G0268928"/>
    <property type="match status" value="1"/>
</dbReference>
<gene>
    <name evidence="7" type="ORF">BN996_03409</name>
</gene>
<evidence type="ECO:0000256" key="1">
    <source>
        <dbReference type="ARBA" id="ARBA00004141"/>
    </source>
</evidence>
<dbReference type="EMBL" id="CSTE01000005">
    <property type="protein sequence ID" value="CQR53003.1"/>
    <property type="molecule type" value="Genomic_DNA"/>
</dbReference>
<dbReference type="PANTHER" id="PTHR31310">
    <property type="match status" value="1"/>
</dbReference>
<dbReference type="GO" id="GO:0016020">
    <property type="term" value="C:membrane"/>
    <property type="evidence" value="ECO:0007669"/>
    <property type="project" value="UniProtKB-SubCell"/>
</dbReference>
<feature type="transmembrane region" description="Helical" evidence="5">
    <location>
        <begin position="147"/>
        <end position="166"/>
    </location>
</feature>
<keyword evidence="8" id="KW-1185">Reference proteome</keyword>
<evidence type="ECO:0000259" key="6">
    <source>
        <dbReference type="Pfam" id="PF14378"/>
    </source>
</evidence>
<dbReference type="Proteomes" id="UP000198902">
    <property type="component" value="Unassembled WGS sequence"/>
</dbReference>
<sequence>MNPTQSLVNVSPLVAVLLRVVGGAAIALAVATLTIVGPSRLAGAYGSGRGRFREAAPYLGLLTVVLLVNKVARGVGPELSWALGWNATGVIYAVEGNFVGSVQSLATPALTAVLSTVYLSGYVFLLVFPFIAYFVAADDRPLKLTAVTYAANYAIGLTCYILFISYGPRNLLPGQVESLLYSSYPQTQILTGEVNVNTNVFPSLHTSLSVSAAAIAIRTRETYPAWAVVASLLASAIAFSTMYLGIHWGTDVVAGVALGHGSVALGDRFVERRSADS</sequence>
<feature type="transmembrane region" description="Helical" evidence="5">
    <location>
        <begin position="224"/>
        <end position="246"/>
    </location>
</feature>
<feature type="domain" description="Inositolphosphotransferase Aur1/Ipt1" evidence="6">
    <location>
        <begin position="105"/>
        <end position="264"/>
    </location>
</feature>
<keyword evidence="2 5" id="KW-0812">Transmembrane</keyword>
<comment type="subcellular location">
    <subcellularLocation>
        <location evidence="1">Membrane</location>
        <topology evidence="1">Multi-pass membrane protein</topology>
    </subcellularLocation>
</comment>
<keyword evidence="4 5" id="KW-0472">Membrane</keyword>
<feature type="transmembrane region" description="Helical" evidence="5">
    <location>
        <begin position="55"/>
        <end position="72"/>
    </location>
</feature>
<dbReference type="InterPro" id="IPR036938">
    <property type="entry name" value="PAP2/HPO_sf"/>
</dbReference>
<feature type="transmembrane region" description="Helical" evidence="5">
    <location>
        <begin position="109"/>
        <end position="135"/>
    </location>
</feature>
<evidence type="ECO:0000256" key="5">
    <source>
        <dbReference type="SAM" id="Phobius"/>
    </source>
</evidence>
<name>A0A0D6JWH1_9EURY</name>
<organism evidence="7 8">
    <name type="scientific">Haloferax massiliensis</name>
    <dbReference type="NCBI Taxonomy" id="1476858"/>
    <lineage>
        <taxon>Archaea</taxon>
        <taxon>Methanobacteriati</taxon>
        <taxon>Methanobacteriota</taxon>
        <taxon>Stenosarchaea group</taxon>
        <taxon>Halobacteria</taxon>
        <taxon>Halobacteriales</taxon>
        <taxon>Haloferacaceae</taxon>
        <taxon>Haloferax</taxon>
    </lineage>
</organism>
<evidence type="ECO:0000256" key="2">
    <source>
        <dbReference type="ARBA" id="ARBA00022692"/>
    </source>
</evidence>
<evidence type="ECO:0000313" key="7">
    <source>
        <dbReference type="EMBL" id="CQR53003.1"/>
    </source>
</evidence>
<proteinExistence type="predicted"/>
<evidence type="ECO:0000313" key="8">
    <source>
        <dbReference type="Proteomes" id="UP000198902"/>
    </source>
</evidence>
<protein>
    <submittedName>
        <fullName evidence="7">PAP2 superfamily protein</fullName>
    </submittedName>
</protein>
<dbReference type="SUPFAM" id="SSF48317">
    <property type="entry name" value="Acid phosphatase/Vanadium-dependent haloperoxidase"/>
    <property type="match status" value="1"/>
</dbReference>
<dbReference type="InterPro" id="IPR052185">
    <property type="entry name" value="IPC_Synthase-Related"/>
</dbReference>
<dbReference type="Gene3D" id="1.20.144.10">
    <property type="entry name" value="Phosphatidic acid phosphatase type 2/haloperoxidase"/>
    <property type="match status" value="1"/>
</dbReference>
<reference evidence="8" key="1">
    <citation type="submission" date="2015-03" db="EMBL/GenBank/DDBJ databases">
        <authorList>
            <person name="Urmite Genomes"/>
        </authorList>
    </citation>
    <scope>NUCLEOTIDE SEQUENCE [LARGE SCALE GENOMIC DNA]</scope>
    <source>
        <strain evidence="8">Arc-Hr</strain>
    </source>
</reference>
<dbReference type="RefSeq" id="WP_089780991.1">
    <property type="nucleotide sequence ID" value="NZ_CABLRR010000005.1"/>
</dbReference>
<evidence type="ECO:0000256" key="3">
    <source>
        <dbReference type="ARBA" id="ARBA00022989"/>
    </source>
</evidence>
<accession>A0A0D6JWH1</accession>
<dbReference type="AlphaFoldDB" id="A0A0D6JWH1"/>
<keyword evidence="3 5" id="KW-1133">Transmembrane helix</keyword>
<dbReference type="Pfam" id="PF14378">
    <property type="entry name" value="PAP2_3"/>
    <property type="match status" value="1"/>
</dbReference>